<sequence>MKLEFSQELLTKTSELSLLEKGLNQKDDIQKELEKLKKLYKEKEQENEQIRKFFDSELTKSKQLFIRETIRSRKEENGLQEQFEKEVEERALQLIDEKSRSIYQENIVLKLKLEETEQQLLECSSEKEQFKQENKTLSRTIEMNKDLLKEYTKQCFSLSKELRTMNHKYDNEKVMVDIEKRFKEEKKILKEKYENQVKDLEKGKEELTKIVQLRNRELAHLRKIGKRLLEQRTELEMFFNEALGSVKEQIKSQSNVVTYAKEDSQVVLPPISKTPTIPNETPNNTSFTSLSWQEKEKVLRILFDKINGIPNKTSKTTAPTSEVTSPLRASREQPKLNNSLASMVSRFNTPSTARTND</sequence>
<dbReference type="InParanoid" id="D2UZY0"/>
<gene>
    <name evidence="3" type="ORF">NAEGRDRAFT_62101</name>
</gene>
<dbReference type="GeneID" id="8858925"/>
<dbReference type="VEuPathDB" id="AmoebaDB:NAEGRDRAFT_62101"/>
<dbReference type="OMA" id="EYMIREI"/>
<dbReference type="RefSeq" id="XP_002682984.1">
    <property type="nucleotide sequence ID" value="XM_002682938.1"/>
</dbReference>
<evidence type="ECO:0000313" key="4">
    <source>
        <dbReference type="Proteomes" id="UP000006671"/>
    </source>
</evidence>
<feature type="region of interest" description="Disordered" evidence="2">
    <location>
        <begin position="311"/>
        <end position="357"/>
    </location>
</feature>
<keyword evidence="4" id="KW-1185">Reference proteome</keyword>
<dbReference type="AlphaFoldDB" id="D2UZY0"/>
<dbReference type="PANTHER" id="PTHR14845:SF0">
    <property type="entry name" value="DUF4515 DOMAIN-CONTAINING PROTEIN"/>
    <property type="match status" value="1"/>
</dbReference>
<dbReference type="OrthoDB" id="441129at2759"/>
<feature type="coiled-coil region" evidence="1">
    <location>
        <begin position="19"/>
        <end position="53"/>
    </location>
</feature>
<feature type="compositionally biased region" description="Polar residues" evidence="2">
    <location>
        <begin position="311"/>
        <end position="324"/>
    </location>
</feature>
<organism evidence="4">
    <name type="scientific">Naegleria gruberi</name>
    <name type="common">Amoeba</name>
    <dbReference type="NCBI Taxonomy" id="5762"/>
    <lineage>
        <taxon>Eukaryota</taxon>
        <taxon>Discoba</taxon>
        <taxon>Heterolobosea</taxon>
        <taxon>Tetramitia</taxon>
        <taxon>Eutetramitia</taxon>
        <taxon>Vahlkampfiidae</taxon>
        <taxon>Naegleria</taxon>
    </lineage>
</organism>
<protein>
    <submittedName>
        <fullName evidence="3">Predicted protein</fullName>
    </submittedName>
</protein>
<dbReference type="EMBL" id="GG738846">
    <property type="protein sequence ID" value="EFC50240.1"/>
    <property type="molecule type" value="Genomic_DNA"/>
</dbReference>
<dbReference type="STRING" id="5762.D2UZY0"/>
<proteinExistence type="predicted"/>
<dbReference type="KEGG" id="ngr:NAEGRDRAFT_62101"/>
<evidence type="ECO:0000256" key="2">
    <source>
        <dbReference type="SAM" id="MobiDB-lite"/>
    </source>
</evidence>
<evidence type="ECO:0000313" key="3">
    <source>
        <dbReference type="EMBL" id="EFC50240.1"/>
    </source>
</evidence>
<feature type="compositionally biased region" description="Polar residues" evidence="2">
    <location>
        <begin position="335"/>
        <end position="357"/>
    </location>
</feature>
<feature type="coiled-coil region" evidence="1">
    <location>
        <begin position="179"/>
        <end position="210"/>
    </location>
</feature>
<dbReference type="Proteomes" id="UP000006671">
    <property type="component" value="Unassembled WGS sequence"/>
</dbReference>
<evidence type="ECO:0000256" key="1">
    <source>
        <dbReference type="SAM" id="Coils"/>
    </source>
</evidence>
<reference evidence="3 4" key="1">
    <citation type="journal article" date="2010" name="Cell">
        <title>The genome of Naegleria gruberi illuminates early eukaryotic versatility.</title>
        <authorList>
            <person name="Fritz-Laylin L.K."/>
            <person name="Prochnik S.E."/>
            <person name="Ginger M.L."/>
            <person name="Dacks J.B."/>
            <person name="Carpenter M.L."/>
            <person name="Field M.C."/>
            <person name="Kuo A."/>
            <person name="Paredez A."/>
            <person name="Chapman J."/>
            <person name="Pham J."/>
            <person name="Shu S."/>
            <person name="Neupane R."/>
            <person name="Cipriano M."/>
            <person name="Mancuso J."/>
            <person name="Tu H."/>
            <person name="Salamov A."/>
            <person name="Lindquist E."/>
            <person name="Shapiro H."/>
            <person name="Lucas S."/>
            <person name="Grigoriev I.V."/>
            <person name="Cande W.Z."/>
            <person name="Fulton C."/>
            <person name="Rokhsar D.S."/>
            <person name="Dawson S.C."/>
        </authorList>
    </citation>
    <scope>NUCLEOTIDE SEQUENCE [LARGE SCALE GENOMIC DNA]</scope>
    <source>
        <strain evidence="3 4">NEG-M</strain>
    </source>
</reference>
<name>D2UZY0_NAEGR</name>
<accession>D2UZY0</accession>
<keyword evidence="1" id="KW-0175">Coiled coil</keyword>
<dbReference type="PANTHER" id="PTHR14845">
    <property type="entry name" value="COILED-COIL DOMAIN-CONTAINING 166"/>
    <property type="match status" value="1"/>
</dbReference>